<name>A0A7W6K6A1_9HYPH</name>
<organism evidence="2 3">
    <name type="scientific">Allorhizobium borbori</name>
    <dbReference type="NCBI Taxonomy" id="485907"/>
    <lineage>
        <taxon>Bacteria</taxon>
        <taxon>Pseudomonadati</taxon>
        <taxon>Pseudomonadota</taxon>
        <taxon>Alphaproteobacteria</taxon>
        <taxon>Hyphomicrobiales</taxon>
        <taxon>Rhizobiaceae</taxon>
        <taxon>Rhizobium/Agrobacterium group</taxon>
        <taxon>Allorhizobium</taxon>
    </lineage>
</organism>
<evidence type="ECO:0000256" key="1">
    <source>
        <dbReference type="SAM" id="MobiDB-lite"/>
    </source>
</evidence>
<proteinExistence type="predicted"/>
<reference evidence="2 3" key="1">
    <citation type="submission" date="2020-08" db="EMBL/GenBank/DDBJ databases">
        <title>Genomic Encyclopedia of Type Strains, Phase IV (KMG-IV): sequencing the most valuable type-strain genomes for metagenomic binning, comparative biology and taxonomic classification.</title>
        <authorList>
            <person name="Goeker M."/>
        </authorList>
    </citation>
    <scope>NUCLEOTIDE SEQUENCE [LARGE SCALE GENOMIC DNA]</scope>
    <source>
        <strain evidence="2 3">DSM 26385</strain>
    </source>
</reference>
<comment type="caution">
    <text evidence="2">The sequence shown here is derived from an EMBL/GenBank/DDBJ whole genome shotgun (WGS) entry which is preliminary data.</text>
</comment>
<keyword evidence="3" id="KW-1185">Reference proteome</keyword>
<gene>
    <name evidence="2" type="ORF">GGQ66_004559</name>
</gene>
<feature type="compositionally biased region" description="Polar residues" evidence="1">
    <location>
        <begin position="70"/>
        <end position="81"/>
    </location>
</feature>
<dbReference type="AlphaFoldDB" id="A0A7W6K6A1"/>
<dbReference type="Proteomes" id="UP000584824">
    <property type="component" value="Unassembled WGS sequence"/>
</dbReference>
<dbReference type="EMBL" id="JACIDU010000041">
    <property type="protein sequence ID" value="MBB4105971.1"/>
    <property type="molecule type" value="Genomic_DNA"/>
</dbReference>
<sequence>MATYRQPRQKNDTMPCWTSRPWPHNLNQTVSGKSGAVQSALGDMSPIKFESIPLKLASKTEFRSPLFPGKSSQPPSVNQNKRYLGITTDSENAEML</sequence>
<feature type="region of interest" description="Disordered" evidence="1">
    <location>
        <begin position="1"/>
        <end position="20"/>
    </location>
</feature>
<feature type="region of interest" description="Disordered" evidence="1">
    <location>
        <begin position="66"/>
        <end position="96"/>
    </location>
</feature>
<accession>A0A7W6K6A1</accession>
<protein>
    <submittedName>
        <fullName evidence="2">Uncharacterized protein</fullName>
    </submittedName>
</protein>
<evidence type="ECO:0000313" key="2">
    <source>
        <dbReference type="EMBL" id="MBB4105971.1"/>
    </source>
</evidence>
<evidence type="ECO:0000313" key="3">
    <source>
        <dbReference type="Proteomes" id="UP000584824"/>
    </source>
</evidence>